<dbReference type="RefSeq" id="WP_044823385.1">
    <property type="nucleotide sequence ID" value="NZ_CP009687.1"/>
</dbReference>
<dbReference type="OrthoDB" id="9780216at2"/>
<dbReference type="Gene3D" id="3.30.1180.10">
    <property type="match status" value="1"/>
</dbReference>
<evidence type="ECO:0000313" key="2">
    <source>
        <dbReference type="EMBL" id="AKL94476.1"/>
    </source>
</evidence>
<dbReference type="PANTHER" id="PTHR33434">
    <property type="entry name" value="DEGV DOMAIN-CONTAINING PROTEIN DR_1986-RELATED"/>
    <property type="match status" value="1"/>
</dbReference>
<dbReference type="STRING" id="84022.CACET_c09690"/>
<dbReference type="InterPro" id="IPR003797">
    <property type="entry name" value="DegV"/>
</dbReference>
<dbReference type="GO" id="GO:0008289">
    <property type="term" value="F:lipid binding"/>
    <property type="evidence" value="ECO:0007669"/>
    <property type="project" value="UniProtKB-KW"/>
</dbReference>
<evidence type="ECO:0000313" key="3">
    <source>
        <dbReference type="Proteomes" id="UP000035704"/>
    </source>
</evidence>
<reference evidence="2 3" key="1">
    <citation type="submission" date="2014-10" db="EMBL/GenBank/DDBJ databases">
        <title>Genome sequence of Clostridium aceticum DSM 1496.</title>
        <authorList>
            <person name="Poehlein A."/>
            <person name="Schiel-Bengelsdorf B."/>
            <person name="Gottschalk G."/>
            <person name="Duerre P."/>
            <person name="Daniel R."/>
        </authorList>
    </citation>
    <scope>NUCLEOTIDE SEQUENCE [LARGE SCALE GENOMIC DNA]</scope>
    <source>
        <strain evidence="2 3">DSM 1496</strain>
    </source>
</reference>
<dbReference type="EMBL" id="CP009687">
    <property type="protein sequence ID" value="AKL94476.1"/>
    <property type="molecule type" value="Genomic_DNA"/>
</dbReference>
<proteinExistence type="predicted"/>
<dbReference type="PROSITE" id="PS51482">
    <property type="entry name" value="DEGV"/>
    <property type="match status" value="1"/>
</dbReference>
<dbReference type="InterPro" id="IPR043168">
    <property type="entry name" value="DegV_C"/>
</dbReference>
<dbReference type="PANTHER" id="PTHR33434:SF2">
    <property type="entry name" value="FATTY ACID-BINDING PROTEIN TM_1468"/>
    <property type="match status" value="1"/>
</dbReference>
<organism evidence="2 3">
    <name type="scientific">Clostridium aceticum</name>
    <dbReference type="NCBI Taxonomy" id="84022"/>
    <lineage>
        <taxon>Bacteria</taxon>
        <taxon>Bacillati</taxon>
        <taxon>Bacillota</taxon>
        <taxon>Clostridia</taxon>
        <taxon>Eubacteriales</taxon>
        <taxon>Clostridiaceae</taxon>
        <taxon>Clostridium</taxon>
    </lineage>
</organism>
<dbReference type="AlphaFoldDB" id="A0A0D8IGG8"/>
<dbReference type="NCBIfam" id="TIGR00762">
    <property type="entry name" value="DegV"/>
    <property type="match status" value="1"/>
</dbReference>
<dbReference type="SUPFAM" id="SSF82549">
    <property type="entry name" value="DAK1/DegV-like"/>
    <property type="match status" value="1"/>
</dbReference>
<dbReference type="Proteomes" id="UP000035704">
    <property type="component" value="Chromosome"/>
</dbReference>
<gene>
    <name evidence="2" type="ORF">CACET_c09690</name>
</gene>
<accession>A0A0D8IGG8</accession>
<protein>
    <submittedName>
        <fullName evidence="2">DegV domain-containing protein</fullName>
    </submittedName>
</protein>
<dbReference type="InterPro" id="IPR050270">
    <property type="entry name" value="DegV_domain_contain"/>
</dbReference>
<dbReference type="PATRIC" id="fig|84022.5.peg.2357"/>
<dbReference type="Pfam" id="PF02645">
    <property type="entry name" value="DegV"/>
    <property type="match status" value="1"/>
</dbReference>
<dbReference type="Gene3D" id="3.40.50.10170">
    <property type="match status" value="1"/>
</dbReference>
<keyword evidence="1" id="KW-0446">Lipid-binding</keyword>
<sequence length="283" mass="31527">MYPIQIITDSTSDLSLEILQEKGIAMVPLYVIFGEKDAYRDSIEISTEDLYKKVDETGELPKTSAPTPVDFHNVFKPYIDEGKSIVYIGLSSQLSATIQNAKIAASEFPEGSIEIVDSLNLSAGIGLLVLKAVDYVREGLTHQEIAAKTREMISKMRTYFAIDTLQYLQKGGRCSSIQSFIGNMLKIRPILKVVEGKILLDQKTRGKREKTLNTLLQQVLKDSDQIDTDRMIIIHSLAPEDLLYLKEELLKVLEVKELIALEAGCVVSSHCGPKTVGIMYNVK</sequence>
<evidence type="ECO:0000256" key="1">
    <source>
        <dbReference type="ARBA" id="ARBA00023121"/>
    </source>
</evidence>
<name>A0A0D8IGG8_9CLOT</name>
<dbReference type="KEGG" id="cace:CACET_c09690"/>
<keyword evidence="3" id="KW-1185">Reference proteome</keyword>